<dbReference type="EMBL" id="JBANRG010000039">
    <property type="protein sequence ID" value="KAK7448101.1"/>
    <property type="molecule type" value="Genomic_DNA"/>
</dbReference>
<reference evidence="2 3" key="1">
    <citation type="submission" date="2024-01" db="EMBL/GenBank/DDBJ databases">
        <title>A draft genome for the cacao thread blight pathogen Marasmiellus scandens.</title>
        <authorList>
            <person name="Baruah I.K."/>
            <person name="Leung J."/>
            <person name="Bukari Y."/>
            <person name="Amoako-Attah I."/>
            <person name="Meinhardt L.W."/>
            <person name="Bailey B.A."/>
            <person name="Cohen S.P."/>
        </authorList>
    </citation>
    <scope>NUCLEOTIDE SEQUENCE [LARGE SCALE GENOMIC DNA]</scope>
    <source>
        <strain evidence="2 3">GH-19</strain>
    </source>
</reference>
<feature type="compositionally biased region" description="Basic residues" evidence="1">
    <location>
        <begin position="209"/>
        <end position="221"/>
    </location>
</feature>
<organism evidence="2 3">
    <name type="scientific">Marasmiellus scandens</name>
    <dbReference type="NCBI Taxonomy" id="2682957"/>
    <lineage>
        <taxon>Eukaryota</taxon>
        <taxon>Fungi</taxon>
        <taxon>Dikarya</taxon>
        <taxon>Basidiomycota</taxon>
        <taxon>Agaricomycotina</taxon>
        <taxon>Agaricomycetes</taxon>
        <taxon>Agaricomycetidae</taxon>
        <taxon>Agaricales</taxon>
        <taxon>Marasmiineae</taxon>
        <taxon>Omphalotaceae</taxon>
        <taxon>Marasmiellus</taxon>
    </lineage>
</organism>
<keyword evidence="3" id="KW-1185">Reference proteome</keyword>
<dbReference type="Proteomes" id="UP001498398">
    <property type="component" value="Unassembled WGS sequence"/>
</dbReference>
<sequence length="228" mass="25696">MWQWVDGIYRSANSTIHLLIIADIHTKKRGTKTFVTSIEFDFLIPVDDGNNKDKEHEKEDMDGSEDEDEGEGEDEGKDEDEGEDGDEDEDENGTIAGPRTYTVVQSISIPGEGPVTENLRLHVSWIYGLDFADGRPDWLPLSCGLFEIPAPALGRLRDFVVDRNADWGAQTVPKKRSRPPKHDVEDVFLVDPARRRKIKGWASQGSQHKVTRRSGGRRKGGQRVQKDE</sequence>
<evidence type="ECO:0000313" key="2">
    <source>
        <dbReference type="EMBL" id="KAK7448101.1"/>
    </source>
</evidence>
<proteinExistence type="predicted"/>
<evidence type="ECO:0000256" key="1">
    <source>
        <dbReference type="SAM" id="MobiDB-lite"/>
    </source>
</evidence>
<gene>
    <name evidence="2" type="ORF">VKT23_013859</name>
</gene>
<protein>
    <submittedName>
        <fullName evidence="2">Uncharacterized protein</fullName>
    </submittedName>
</protein>
<feature type="region of interest" description="Disordered" evidence="1">
    <location>
        <begin position="199"/>
        <end position="228"/>
    </location>
</feature>
<feature type="compositionally biased region" description="Basic and acidic residues" evidence="1">
    <location>
        <begin position="49"/>
        <end position="61"/>
    </location>
</feature>
<feature type="compositionally biased region" description="Acidic residues" evidence="1">
    <location>
        <begin position="62"/>
        <end position="92"/>
    </location>
</feature>
<feature type="region of interest" description="Disordered" evidence="1">
    <location>
        <begin position="46"/>
        <end position="100"/>
    </location>
</feature>
<comment type="caution">
    <text evidence="2">The sequence shown here is derived from an EMBL/GenBank/DDBJ whole genome shotgun (WGS) entry which is preliminary data.</text>
</comment>
<accession>A0ABR1J2F4</accession>
<evidence type="ECO:0000313" key="3">
    <source>
        <dbReference type="Proteomes" id="UP001498398"/>
    </source>
</evidence>
<name>A0ABR1J2F4_9AGAR</name>